<gene>
    <name evidence="1" type="ORF">GCM10010412_007810</name>
</gene>
<organism evidence="1 2">
    <name type="scientific">Nonomuraea recticatena</name>
    <dbReference type="NCBI Taxonomy" id="46178"/>
    <lineage>
        <taxon>Bacteria</taxon>
        <taxon>Bacillati</taxon>
        <taxon>Actinomycetota</taxon>
        <taxon>Actinomycetes</taxon>
        <taxon>Streptosporangiales</taxon>
        <taxon>Streptosporangiaceae</taxon>
        <taxon>Nonomuraea</taxon>
    </lineage>
</organism>
<evidence type="ECO:0000313" key="1">
    <source>
        <dbReference type="EMBL" id="GAA2645697.1"/>
    </source>
</evidence>
<accession>A0ABN3R7J8</accession>
<dbReference type="Gene3D" id="1.10.260.40">
    <property type="entry name" value="lambda repressor-like DNA-binding domains"/>
    <property type="match status" value="1"/>
</dbReference>
<sequence length="342" mass="37613">MAEATPNVQLRAWRENARLTRAEMAKMVILSTSGVKHKLACDEERIRRWEAGEVKWPREPYRQAIAEVTQLSPEDLGFVPNRRGTSFTAHLTDRGESDSVRRREFVGLTGAALFSAVLGQPEKALDASRRIENLAAVLTDYTTPANGPADLKALSSAVVAAKQNYQACRYAQVVEALPMLLRSLRAACAQLTGDDQLRAHALSAEAYHVAASILLKQDDKGLAWLAADRSMQAAHASQSPLMIGSSSRIITHALMDGGHHRAATQATRASLHVGRNPLTFLLLERRAHRVQTSLLTCASAIVAARRVYSIQDRKWAAQCRFGDKFLYRVKGCAVEPTRAVRP</sequence>
<protein>
    <recommendedName>
        <fullName evidence="3">HTH cro/C1-type domain-containing protein</fullName>
    </recommendedName>
</protein>
<keyword evidence="2" id="KW-1185">Reference proteome</keyword>
<dbReference type="CDD" id="cd00093">
    <property type="entry name" value="HTH_XRE"/>
    <property type="match status" value="1"/>
</dbReference>
<comment type="caution">
    <text evidence="1">The sequence shown here is derived from an EMBL/GenBank/DDBJ whole genome shotgun (WGS) entry which is preliminary data.</text>
</comment>
<dbReference type="EMBL" id="BAAATE010000002">
    <property type="protein sequence ID" value="GAA2645697.1"/>
    <property type="molecule type" value="Genomic_DNA"/>
</dbReference>
<evidence type="ECO:0000313" key="2">
    <source>
        <dbReference type="Proteomes" id="UP001501666"/>
    </source>
</evidence>
<evidence type="ECO:0008006" key="3">
    <source>
        <dbReference type="Google" id="ProtNLM"/>
    </source>
</evidence>
<dbReference type="Proteomes" id="UP001501666">
    <property type="component" value="Unassembled WGS sequence"/>
</dbReference>
<reference evidence="1 2" key="1">
    <citation type="journal article" date="2019" name="Int. J. Syst. Evol. Microbiol.">
        <title>The Global Catalogue of Microorganisms (GCM) 10K type strain sequencing project: providing services to taxonomists for standard genome sequencing and annotation.</title>
        <authorList>
            <consortium name="The Broad Institute Genomics Platform"/>
            <consortium name="The Broad Institute Genome Sequencing Center for Infectious Disease"/>
            <person name="Wu L."/>
            <person name="Ma J."/>
        </authorList>
    </citation>
    <scope>NUCLEOTIDE SEQUENCE [LARGE SCALE GENOMIC DNA]</scope>
    <source>
        <strain evidence="1 2">JCM 6835</strain>
    </source>
</reference>
<dbReference type="InterPro" id="IPR001387">
    <property type="entry name" value="Cro/C1-type_HTH"/>
</dbReference>
<dbReference type="InterPro" id="IPR010982">
    <property type="entry name" value="Lambda_DNA-bd_dom_sf"/>
</dbReference>
<proteinExistence type="predicted"/>
<dbReference type="RefSeq" id="WP_346143259.1">
    <property type="nucleotide sequence ID" value="NZ_BAAATE010000002.1"/>
</dbReference>
<name>A0ABN3R7J8_9ACTN</name>